<keyword evidence="11" id="KW-1185">Reference proteome</keyword>
<dbReference type="GO" id="GO:0005886">
    <property type="term" value="C:plasma membrane"/>
    <property type="evidence" value="ECO:0007669"/>
    <property type="project" value="UniProtKB-SubCell"/>
</dbReference>
<feature type="transmembrane region" description="Helical" evidence="9">
    <location>
        <begin position="876"/>
        <end position="895"/>
    </location>
</feature>
<dbReference type="PANTHER" id="PTHR32063">
    <property type="match status" value="1"/>
</dbReference>
<comment type="caution">
    <text evidence="9">Lacks conserved residue(s) required for the propagation of feature annotation.</text>
</comment>
<dbReference type="SUPFAM" id="SSF82866">
    <property type="entry name" value="Multidrug efflux transporter AcrB transmembrane domain"/>
    <property type="match status" value="2"/>
</dbReference>
<evidence type="ECO:0000256" key="7">
    <source>
        <dbReference type="ARBA" id="ARBA00022989"/>
    </source>
</evidence>
<evidence type="ECO:0000256" key="4">
    <source>
        <dbReference type="ARBA" id="ARBA00022475"/>
    </source>
</evidence>
<dbReference type="PANTHER" id="PTHR32063:SF13">
    <property type="entry name" value="MULTIDRUG EFFLUX PUMP SUBUNIT ACRB-RELATED"/>
    <property type="match status" value="1"/>
</dbReference>
<keyword evidence="7 9" id="KW-1133">Transmembrane helix</keyword>
<feature type="transmembrane region" description="Helical" evidence="9">
    <location>
        <begin position="366"/>
        <end position="387"/>
    </location>
</feature>
<feature type="transmembrane region" description="Helical" evidence="9">
    <location>
        <begin position="933"/>
        <end position="958"/>
    </location>
</feature>
<dbReference type="EMBL" id="JACGXL010000001">
    <property type="protein sequence ID" value="MBA8885982.1"/>
    <property type="molecule type" value="Genomic_DNA"/>
</dbReference>
<feature type="transmembrane region" description="Helical" evidence="9">
    <location>
        <begin position="340"/>
        <end position="359"/>
    </location>
</feature>
<dbReference type="AlphaFoldDB" id="A0A839EW22"/>
<evidence type="ECO:0000256" key="1">
    <source>
        <dbReference type="ARBA" id="ARBA00004429"/>
    </source>
</evidence>
<dbReference type="Gene3D" id="3.30.2090.10">
    <property type="entry name" value="Multidrug efflux transporter AcrB TolC docking domain, DN and DC subdomains"/>
    <property type="match status" value="2"/>
</dbReference>
<evidence type="ECO:0000313" key="10">
    <source>
        <dbReference type="EMBL" id="MBA8885982.1"/>
    </source>
</evidence>
<sequence>MPSFFIERPIFAWVIAILITLGGVIAISQLGVEAYPTIAPPQVAVNAVYPGADASTVEKTVTQVIEQQLTGVDHLLYFSSSSSSSGSASITLTFEPGTDADIAAVQTQNRVSLAQPRLPTEVIQQGITVSKVNPGFLMVGMLKSDDGSMDTYALNNVVATQVLDQIQRIPGVGSAFQFGSEFAMRIWLDPDKLHGFNLSATEVLAAVRGQNVQVAAGSVGAEPSAGGASFTATVRAEGRFSEPEQFENILLRTNSDGTTVRLKDVARIEIGPGSYGFALKYNDTSTAGFGVQLLTGANALGVAKAVKAKLAELQPGFPKGVSWFIPYDTSDFIQISIEEVVKTLFEAIVLVFLVMLIFLQNFRITLIPTLVIPVALMGGFLGMWMLGFSINQLSLFGMVLAIGIVVDDAIVVIENVERIMAEEGLSPKEATRKAMSQITGAVIAIAVVLAAVFIPSAMQSGSAGAIYRQFALTIAVSMGFSAFLALAFTPALCASMLKPMHDTKKNVVFRWFNDSFNWTQNVYTGHVRSAVRHSPSWFVVFLAIAVLCGFLFTRLPGSFVPEEDQGYLLAIVQLPPGATIDRTNKVMEQVRSIGRKNPDVEGVVTVSGFSFVGQGENVGMAFYRLKPWKERPHVSSALAQQLNGANFMQIKDAQVFVLNLPTIPGLSQFGGFEMYLQDRSGAGHDALIAARNALLGAAGKSPQLAGVRPNGLEDSTQVKMTVDRVQAQSMGISLTDVYSAIQLMLAPVYVDDFFHQGRVQRVIMQADAPYRMSPDAVGHFYVPSSAAAAGASSDGTRPMVPLSNVVRTEWSMGSPSLTRYNGYSAIQMNGGPSPGHSSGEAMQAMQDIIGGKDFPSGFSYQWSGQSLQEIISGNQAPLLFALSILVVFLCLAALYESWSIPFAVMLVVPVGITGALIATLMRHTFDANLNNDIFFKIGLITIIGLAAKNAILIVEFAVEEQRAGRKLATAVVDAARLRLRPILMTSFCFILGVLPLAISTGAGANARHAIGTGVIGGMIFATFLGVLFIPIFYVIVRRLLGDKMEPPEETLAATSSPHPHG</sequence>
<dbReference type="Gene3D" id="1.20.1640.10">
    <property type="entry name" value="Multidrug efflux transporter AcrB transmembrane domain"/>
    <property type="match status" value="2"/>
</dbReference>
<dbReference type="Gene3D" id="3.30.70.1320">
    <property type="entry name" value="Multidrug efflux transporter AcrB pore domain like"/>
    <property type="match status" value="1"/>
</dbReference>
<keyword evidence="8 9" id="KW-0472">Membrane</keyword>
<reference evidence="10 11" key="1">
    <citation type="submission" date="2020-07" db="EMBL/GenBank/DDBJ databases">
        <title>Genomic Encyclopedia of Type Strains, Phase IV (KMG-V): Genome sequencing to study the core and pangenomes of soil and plant-associated prokaryotes.</title>
        <authorList>
            <person name="Whitman W."/>
        </authorList>
    </citation>
    <scope>NUCLEOTIDE SEQUENCE [LARGE SCALE GENOMIC DNA]</scope>
    <source>
        <strain evidence="10 11">RH2WT43</strain>
    </source>
</reference>
<evidence type="ECO:0000256" key="9">
    <source>
        <dbReference type="RuleBase" id="RU364070"/>
    </source>
</evidence>
<dbReference type="RefSeq" id="WP_182529104.1">
    <property type="nucleotide sequence ID" value="NZ_JACGXL010000001.1"/>
</dbReference>
<dbReference type="Pfam" id="PF00873">
    <property type="entry name" value="ACR_tran"/>
    <property type="match status" value="1"/>
</dbReference>
<dbReference type="InterPro" id="IPR001036">
    <property type="entry name" value="Acrflvin-R"/>
</dbReference>
<dbReference type="SUPFAM" id="SSF82714">
    <property type="entry name" value="Multidrug efflux transporter AcrB TolC docking domain, DN and DC subdomains"/>
    <property type="match status" value="2"/>
</dbReference>
<dbReference type="GO" id="GO:0042910">
    <property type="term" value="F:xenobiotic transmembrane transporter activity"/>
    <property type="evidence" value="ECO:0007669"/>
    <property type="project" value="TreeGrafter"/>
</dbReference>
<dbReference type="InterPro" id="IPR027463">
    <property type="entry name" value="AcrB_DN_DC_subdom"/>
</dbReference>
<dbReference type="NCBIfam" id="TIGR00915">
    <property type="entry name" value="2A0602"/>
    <property type="match status" value="1"/>
</dbReference>
<evidence type="ECO:0000256" key="2">
    <source>
        <dbReference type="ARBA" id="ARBA00010942"/>
    </source>
</evidence>
<dbReference type="SUPFAM" id="SSF82693">
    <property type="entry name" value="Multidrug efflux transporter AcrB pore domain, PN1, PN2, PC1 and PC2 subdomains"/>
    <property type="match status" value="3"/>
</dbReference>
<keyword evidence="3 9" id="KW-0813">Transport</keyword>
<feature type="transmembrane region" description="Helical" evidence="9">
    <location>
        <begin position="470"/>
        <end position="497"/>
    </location>
</feature>
<comment type="similarity">
    <text evidence="2 9">Belongs to the resistance-nodulation-cell division (RND) (TC 2.A.6) family.</text>
</comment>
<organism evidence="10 11">
    <name type="scientific">Dokdonella fugitiva</name>
    <dbReference type="NCBI Taxonomy" id="328517"/>
    <lineage>
        <taxon>Bacteria</taxon>
        <taxon>Pseudomonadati</taxon>
        <taxon>Pseudomonadota</taxon>
        <taxon>Gammaproteobacteria</taxon>
        <taxon>Lysobacterales</taxon>
        <taxon>Rhodanobacteraceae</taxon>
        <taxon>Dokdonella</taxon>
    </lineage>
</organism>
<feature type="transmembrane region" description="Helical" evidence="9">
    <location>
        <begin position="902"/>
        <end position="921"/>
    </location>
</feature>
<feature type="transmembrane region" description="Helical" evidence="9">
    <location>
        <begin position="434"/>
        <end position="458"/>
    </location>
</feature>
<keyword evidence="4" id="KW-1003">Cell membrane</keyword>
<feature type="transmembrane region" description="Helical" evidence="9">
    <location>
        <begin position="537"/>
        <end position="555"/>
    </location>
</feature>
<dbReference type="GO" id="GO:0009636">
    <property type="term" value="P:response to toxic substance"/>
    <property type="evidence" value="ECO:0007669"/>
    <property type="project" value="UniProtKB-ARBA"/>
</dbReference>
<dbReference type="Gene3D" id="3.30.70.1440">
    <property type="entry name" value="Multidrug efflux transporter AcrB pore domain"/>
    <property type="match status" value="1"/>
</dbReference>
<evidence type="ECO:0000256" key="8">
    <source>
        <dbReference type="ARBA" id="ARBA00023136"/>
    </source>
</evidence>
<dbReference type="FunFam" id="3.30.70.1430:FF:000001">
    <property type="entry name" value="Efflux pump membrane transporter"/>
    <property type="match status" value="1"/>
</dbReference>
<keyword evidence="5 9" id="KW-0997">Cell inner membrane</keyword>
<evidence type="ECO:0000313" key="11">
    <source>
        <dbReference type="Proteomes" id="UP000550401"/>
    </source>
</evidence>
<feature type="transmembrane region" description="Helical" evidence="9">
    <location>
        <begin position="979"/>
        <end position="998"/>
    </location>
</feature>
<name>A0A839EW22_9GAMM</name>
<dbReference type="FunFam" id="1.20.1640.10:FF:000001">
    <property type="entry name" value="Efflux pump membrane transporter"/>
    <property type="match status" value="1"/>
</dbReference>
<protein>
    <recommendedName>
        <fullName evidence="9">Efflux pump membrane transporter</fullName>
    </recommendedName>
</protein>
<dbReference type="NCBIfam" id="NF000282">
    <property type="entry name" value="RND_permease_1"/>
    <property type="match status" value="1"/>
</dbReference>
<evidence type="ECO:0000256" key="6">
    <source>
        <dbReference type="ARBA" id="ARBA00022692"/>
    </source>
</evidence>
<gene>
    <name evidence="10" type="ORF">FHW12_000173</name>
</gene>
<comment type="subcellular location">
    <subcellularLocation>
        <location evidence="1 9">Cell inner membrane</location>
        <topology evidence="1 9">Multi-pass membrane protein</topology>
    </subcellularLocation>
</comment>
<evidence type="ECO:0000256" key="5">
    <source>
        <dbReference type="ARBA" id="ARBA00022519"/>
    </source>
</evidence>
<dbReference type="Proteomes" id="UP000550401">
    <property type="component" value="Unassembled WGS sequence"/>
</dbReference>
<dbReference type="GO" id="GO:0015562">
    <property type="term" value="F:efflux transmembrane transporter activity"/>
    <property type="evidence" value="ECO:0007669"/>
    <property type="project" value="InterPro"/>
</dbReference>
<feature type="transmembrane region" description="Helical" evidence="9">
    <location>
        <begin position="1010"/>
        <end position="1036"/>
    </location>
</feature>
<proteinExistence type="inferred from homology"/>
<dbReference type="InterPro" id="IPR004764">
    <property type="entry name" value="MdtF-like"/>
</dbReference>
<evidence type="ECO:0000256" key="3">
    <source>
        <dbReference type="ARBA" id="ARBA00022448"/>
    </source>
</evidence>
<dbReference type="Gene3D" id="3.30.70.1430">
    <property type="entry name" value="Multidrug efflux transporter AcrB pore domain"/>
    <property type="match status" value="2"/>
</dbReference>
<comment type="caution">
    <text evidence="10">The sequence shown here is derived from an EMBL/GenBank/DDBJ whole genome shotgun (WGS) entry which is preliminary data.</text>
</comment>
<keyword evidence="6 9" id="KW-0812">Transmembrane</keyword>
<dbReference type="PRINTS" id="PR00702">
    <property type="entry name" value="ACRIFLAVINRP"/>
</dbReference>
<accession>A0A839EW22</accession>